<keyword evidence="3" id="KW-1185">Reference proteome</keyword>
<dbReference type="Proteomes" id="UP001232148">
    <property type="component" value="Unassembled WGS sequence"/>
</dbReference>
<comment type="caution">
    <text evidence="2">The sequence shown here is derived from an EMBL/GenBank/DDBJ whole genome shotgun (WGS) entry which is preliminary data.</text>
</comment>
<dbReference type="AlphaFoldDB" id="A0AAD9H4Z5"/>
<sequence>MPTWESAKDRVRVTSARNKGSKLEAKAKQAARSLAMMVCAPSRASTRRMVGCGDARTHPRVHGVRHRSGRQFSGTACAVDQKRKLLIQGFLEGYWLATMPDADNRGRNMSQFTSVDEAEQGQDERAPAKPGNWMEDGLHGMVAPSIVVAQSSSLVARRWGTRISDRAR</sequence>
<evidence type="ECO:0000256" key="1">
    <source>
        <dbReference type="SAM" id="MobiDB-lite"/>
    </source>
</evidence>
<gene>
    <name evidence="2" type="ORF">LX32DRAFT_657882</name>
</gene>
<organism evidence="2 3">
    <name type="scientific">Colletotrichum zoysiae</name>
    <dbReference type="NCBI Taxonomy" id="1216348"/>
    <lineage>
        <taxon>Eukaryota</taxon>
        <taxon>Fungi</taxon>
        <taxon>Dikarya</taxon>
        <taxon>Ascomycota</taxon>
        <taxon>Pezizomycotina</taxon>
        <taxon>Sordariomycetes</taxon>
        <taxon>Hypocreomycetidae</taxon>
        <taxon>Glomerellales</taxon>
        <taxon>Glomerellaceae</taxon>
        <taxon>Colletotrichum</taxon>
        <taxon>Colletotrichum graminicola species complex</taxon>
    </lineage>
</organism>
<proteinExistence type="predicted"/>
<evidence type="ECO:0000313" key="2">
    <source>
        <dbReference type="EMBL" id="KAK2022193.1"/>
    </source>
</evidence>
<dbReference type="EMBL" id="MU843055">
    <property type="protein sequence ID" value="KAK2022193.1"/>
    <property type="molecule type" value="Genomic_DNA"/>
</dbReference>
<protein>
    <submittedName>
        <fullName evidence="2">Uncharacterized protein</fullName>
    </submittedName>
</protein>
<evidence type="ECO:0000313" key="3">
    <source>
        <dbReference type="Proteomes" id="UP001232148"/>
    </source>
</evidence>
<accession>A0AAD9H4Z5</accession>
<feature type="region of interest" description="Disordered" evidence="1">
    <location>
        <begin position="1"/>
        <end position="21"/>
    </location>
</feature>
<feature type="compositionally biased region" description="Basic and acidic residues" evidence="1">
    <location>
        <begin position="1"/>
        <end position="12"/>
    </location>
</feature>
<reference evidence="2" key="1">
    <citation type="submission" date="2021-06" db="EMBL/GenBank/DDBJ databases">
        <title>Comparative genomics, transcriptomics and evolutionary studies reveal genomic signatures of adaptation to plant cell wall in hemibiotrophic fungi.</title>
        <authorList>
            <consortium name="DOE Joint Genome Institute"/>
            <person name="Baroncelli R."/>
            <person name="Diaz J.F."/>
            <person name="Benocci T."/>
            <person name="Peng M."/>
            <person name="Battaglia E."/>
            <person name="Haridas S."/>
            <person name="Andreopoulos W."/>
            <person name="Labutti K."/>
            <person name="Pangilinan J."/>
            <person name="Floch G.L."/>
            <person name="Makela M.R."/>
            <person name="Henrissat B."/>
            <person name="Grigoriev I.V."/>
            <person name="Crouch J.A."/>
            <person name="De Vries R.P."/>
            <person name="Sukno S.A."/>
            <person name="Thon M.R."/>
        </authorList>
    </citation>
    <scope>NUCLEOTIDE SEQUENCE</scope>
    <source>
        <strain evidence="2">MAFF235873</strain>
    </source>
</reference>
<name>A0AAD9H4Z5_9PEZI</name>